<sequence length="76" mass="8486">MLSRKNQFFVAWLVWRKSEAGFYLLLRGEGATRVATTACKRETSDPCIQASPEPEQNLPYSHSPCSLSSRHTTAGL</sequence>
<dbReference type="AlphaFoldDB" id="A0A9E7FS83"/>
<accession>A0A9E7FS83</accession>
<keyword evidence="3" id="KW-1185">Reference proteome</keyword>
<gene>
    <name evidence="2" type="ORF">MUK42_20371</name>
</gene>
<proteinExistence type="predicted"/>
<feature type="compositionally biased region" description="Polar residues" evidence="1">
    <location>
        <begin position="58"/>
        <end position="76"/>
    </location>
</feature>
<dbReference type="Proteomes" id="UP001055439">
    <property type="component" value="Chromosome 5"/>
</dbReference>
<evidence type="ECO:0000313" key="3">
    <source>
        <dbReference type="Proteomes" id="UP001055439"/>
    </source>
</evidence>
<dbReference type="EMBL" id="CP097507">
    <property type="protein sequence ID" value="URE00223.1"/>
    <property type="molecule type" value="Genomic_DNA"/>
</dbReference>
<reference evidence="2" key="1">
    <citation type="submission" date="2022-05" db="EMBL/GenBank/DDBJ databases">
        <title>The Musa troglodytarum L. genome provides insights into the mechanism of non-climacteric behaviour and enrichment of carotenoids.</title>
        <authorList>
            <person name="Wang J."/>
        </authorList>
    </citation>
    <scope>NUCLEOTIDE SEQUENCE</scope>
    <source>
        <tissue evidence="2">Leaf</tissue>
    </source>
</reference>
<evidence type="ECO:0000256" key="1">
    <source>
        <dbReference type="SAM" id="MobiDB-lite"/>
    </source>
</evidence>
<name>A0A9E7FS83_9LILI</name>
<organism evidence="2 3">
    <name type="scientific">Musa troglodytarum</name>
    <name type="common">fe'i banana</name>
    <dbReference type="NCBI Taxonomy" id="320322"/>
    <lineage>
        <taxon>Eukaryota</taxon>
        <taxon>Viridiplantae</taxon>
        <taxon>Streptophyta</taxon>
        <taxon>Embryophyta</taxon>
        <taxon>Tracheophyta</taxon>
        <taxon>Spermatophyta</taxon>
        <taxon>Magnoliopsida</taxon>
        <taxon>Liliopsida</taxon>
        <taxon>Zingiberales</taxon>
        <taxon>Musaceae</taxon>
        <taxon>Musa</taxon>
    </lineage>
</organism>
<evidence type="ECO:0000313" key="2">
    <source>
        <dbReference type="EMBL" id="URE00223.1"/>
    </source>
</evidence>
<protein>
    <submittedName>
        <fullName evidence="2">Uncharacterized protein</fullName>
    </submittedName>
</protein>
<feature type="region of interest" description="Disordered" evidence="1">
    <location>
        <begin position="42"/>
        <end position="76"/>
    </location>
</feature>